<organism evidence="1 2">
    <name type="scientific">Peptoniphilus ovalis</name>
    <dbReference type="NCBI Taxonomy" id="2841503"/>
    <lineage>
        <taxon>Bacteria</taxon>
        <taxon>Bacillati</taxon>
        <taxon>Bacillota</taxon>
        <taxon>Tissierellia</taxon>
        <taxon>Tissierellales</taxon>
        <taxon>Peptoniphilaceae</taxon>
        <taxon>Peptoniphilus</taxon>
    </lineage>
</organism>
<comment type="caution">
    <text evidence="1">The sequence shown here is derived from an EMBL/GenBank/DDBJ whole genome shotgun (WGS) entry which is preliminary data.</text>
</comment>
<accession>A0ABS6FHZ4</accession>
<dbReference type="RefSeq" id="WP_216549468.1">
    <property type="nucleotide sequence ID" value="NZ_JAHLQO010000004.1"/>
</dbReference>
<evidence type="ECO:0000313" key="2">
    <source>
        <dbReference type="Proteomes" id="UP000783742"/>
    </source>
</evidence>
<gene>
    <name evidence="1" type="ORF">KQI68_07245</name>
</gene>
<dbReference type="EMBL" id="JAHLQO010000004">
    <property type="protein sequence ID" value="MBU5669634.1"/>
    <property type="molecule type" value="Genomic_DNA"/>
</dbReference>
<sequence>MMKTYQLNCEQYHDIYNEIYNKLEDSEFGVNFRFLEKENGLTDDTLFATDKEIEIESVQVEDFEKTDYAMFIINSKYNGWYQEFFLYLFNTDEIDLACELQYTFNKDEIKYMENFEDEEEI</sequence>
<proteinExistence type="predicted"/>
<protein>
    <submittedName>
        <fullName evidence="1">Uncharacterized protein</fullName>
    </submittedName>
</protein>
<name>A0ABS6FHZ4_9FIRM</name>
<evidence type="ECO:0000313" key="1">
    <source>
        <dbReference type="EMBL" id="MBU5669634.1"/>
    </source>
</evidence>
<reference evidence="1 2" key="1">
    <citation type="submission" date="2021-06" db="EMBL/GenBank/DDBJ databases">
        <authorList>
            <person name="Sun Q."/>
            <person name="Li D."/>
        </authorList>
    </citation>
    <scope>NUCLEOTIDE SEQUENCE [LARGE SCALE GENOMIC DNA]</scope>
    <source>
        <strain evidence="1 2">MSJ-1</strain>
    </source>
</reference>
<dbReference type="Proteomes" id="UP000783742">
    <property type="component" value="Unassembled WGS sequence"/>
</dbReference>
<keyword evidence="2" id="KW-1185">Reference proteome</keyword>